<evidence type="ECO:0000313" key="2">
    <source>
        <dbReference type="Proteomes" id="UP000033935"/>
    </source>
</evidence>
<protein>
    <submittedName>
        <fullName evidence="1">Uncharacterized protein</fullName>
    </submittedName>
</protein>
<dbReference type="AlphaFoldDB" id="A0A0G0Q346"/>
<gene>
    <name evidence="1" type="ORF">UT30_C0003G0024</name>
</gene>
<name>A0A0G0Q346_9BACT</name>
<dbReference type="EMBL" id="LBWG01000003">
    <property type="protein sequence ID" value="KKR04835.1"/>
    <property type="molecule type" value="Genomic_DNA"/>
</dbReference>
<proteinExistence type="predicted"/>
<sequence>MSEVRDSLPPEEQKERERITITEAQIFEKDETLSEYDYLAVRADGSVFEEVAGDSRETHSKFIGQADRKLGWSDEFKAKLRAQQEARGVKFE</sequence>
<evidence type="ECO:0000313" key="1">
    <source>
        <dbReference type="EMBL" id="KKR04835.1"/>
    </source>
</evidence>
<reference evidence="1 2" key="1">
    <citation type="journal article" date="2015" name="Nature">
        <title>rRNA introns, odd ribosomes, and small enigmatic genomes across a large radiation of phyla.</title>
        <authorList>
            <person name="Brown C.T."/>
            <person name="Hug L.A."/>
            <person name="Thomas B.C."/>
            <person name="Sharon I."/>
            <person name="Castelle C.J."/>
            <person name="Singh A."/>
            <person name="Wilkins M.J."/>
            <person name="Williams K.H."/>
            <person name="Banfield J.F."/>
        </authorList>
    </citation>
    <scope>NUCLEOTIDE SEQUENCE [LARGE SCALE GENOMIC DNA]</scope>
</reference>
<accession>A0A0G0Q346</accession>
<organism evidence="1 2">
    <name type="scientific">Candidatus Uhrbacteria bacterium GW2011_GWF2_39_13</name>
    <dbReference type="NCBI Taxonomy" id="1618995"/>
    <lineage>
        <taxon>Bacteria</taxon>
        <taxon>Candidatus Uhriibacteriota</taxon>
    </lineage>
</organism>
<comment type="caution">
    <text evidence="1">The sequence shown here is derived from an EMBL/GenBank/DDBJ whole genome shotgun (WGS) entry which is preliminary data.</text>
</comment>
<dbReference type="Proteomes" id="UP000033935">
    <property type="component" value="Unassembled WGS sequence"/>
</dbReference>